<dbReference type="Pfam" id="PF13411">
    <property type="entry name" value="MerR_1"/>
    <property type="match status" value="1"/>
</dbReference>
<dbReference type="SMART" id="SM00871">
    <property type="entry name" value="AraC_E_bind"/>
    <property type="match status" value="1"/>
</dbReference>
<dbReference type="Pfam" id="PF06445">
    <property type="entry name" value="GyrI-like"/>
    <property type="match status" value="1"/>
</dbReference>
<dbReference type="InterPro" id="IPR000551">
    <property type="entry name" value="MerR-type_HTH_dom"/>
</dbReference>
<dbReference type="InterPro" id="IPR011256">
    <property type="entry name" value="Reg_factor_effector_dom_sf"/>
</dbReference>
<dbReference type="SUPFAM" id="SSF55136">
    <property type="entry name" value="Probable bacterial effector-binding domain"/>
    <property type="match status" value="1"/>
</dbReference>
<keyword evidence="1 3" id="KW-0238">DNA-binding</keyword>
<evidence type="ECO:0000313" key="4">
    <source>
        <dbReference type="Proteomes" id="UP000198881"/>
    </source>
</evidence>
<dbReference type="PROSITE" id="PS50937">
    <property type="entry name" value="HTH_MERR_2"/>
    <property type="match status" value="1"/>
</dbReference>
<feature type="domain" description="HTH merR-type" evidence="2">
    <location>
        <begin position="1"/>
        <end position="70"/>
    </location>
</feature>
<dbReference type="Proteomes" id="UP000198881">
    <property type="component" value="Unassembled WGS sequence"/>
</dbReference>
<dbReference type="GO" id="GO:0003677">
    <property type="term" value="F:DNA binding"/>
    <property type="evidence" value="ECO:0007669"/>
    <property type="project" value="UniProtKB-KW"/>
</dbReference>
<dbReference type="STRING" id="574650.SAMN04487966_104222"/>
<dbReference type="InterPro" id="IPR047057">
    <property type="entry name" value="MerR_fam"/>
</dbReference>
<dbReference type="PANTHER" id="PTHR30204:SF97">
    <property type="entry name" value="MERR FAMILY REGULATORY PROTEIN"/>
    <property type="match status" value="1"/>
</dbReference>
<sequence length="264" mass="29370">MKIGDFARLGQVSVRMLRHYDAIGLLRPAHVDVGTGYRSYDPEQLHALNRLVALKDLGFTLEQVRELLVDDVGPRELRGMLRLRQVELEAEERAVRTRLAAVESRLRMIEKENHMPTDYVIKSQPALRLIARTATLDPDRMGEHIGPMFDAVADAIAHAPGALETPVATYAPSDDGMDVVVGYATSLSQAPQGTELVDLPAVQAVCGVHLGPMTTIHESWQEMHRWIVDNGYEPAGSCRELYVRAEAEDQADWVTELQQPVSRS</sequence>
<evidence type="ECO:0000256" key="1">
    <source>
        <dbReference type="ARBA" id="ARBA00023125"/>
    </source>
</evidence>
<dbReference type="EMBL" id="FPCG01000004">
    <property type="protein sequence ID" value="SFV22606.1"/>
    <property type="molecule type" value="Genomic_DNA"/>
</dbReference>
<dbReference type="PANTHER" id="PTHR30204">
    <property type="entry name" value="REDOX-CYCLING DRUG-SENSING TRANSCRIPTIONAL ACTIVATOR SOXR"/>
    <property type="match status" value="1"/>
</dbReference>
<organism evidence="3 4">
    <name type="scientific">Micrococcus terreus</name>
    <dbReference type="NCBI Taxonomy" id="574650"/>
    <lineage>
        <taxon>Bacteria</taxon>
        <taxon>Bacillati</taxon>
        <taxon>Actinomycetota</taxon>
        <taxon>Actinomycetes</taxon>
        <taxon>Micrococcales</taxon>
        <taxon>Micrococcaceae</taxon>
        <taxon>Micrococcus</taxon>
    </lineage>
</organism>
<dbReference type="AlphaFoldDB" id="A0A1I7ML13"/>
<gene>
    <name evidence="3" type="ORF">SAMN04487966_104222</name>
</gene>
<dbReference type="InterPro" id="IPR010499">
    <property type="entry name" value="AraC_E-bd"/>
</dbReference>
<name>A0A1I7ML13_9MICC</name>
<proteinExistence type="predicted"/>
<dbReference type="GO" id="GO:0003700">
    <property type="term" value="F:DNA-binding transcription factor activity"/>
    <property type="evidence" value="ECO:0007669"/>
    <property type="project" value="InterPro"/>
</dbReference>
<keyword evidence="4" id="KW-1185">Reference proteome</keyword>
<dbReference type="InterPro" id="IPR009061">
    <property type="entry name" value="DNA-bd_dom_put_sf"/>
</dbReference>
<evidence type="ECO:0000313" key="3">
    <source>
        <dbReference type="EMBL" id="SFV22606.1"/>
    </source>
</evidence>
<protein>
    <submittedName>
        <fullName evidence="3">DNA-binding transcriptional regulator, MerR family</fullName>
    </submittedName>
</protein>
<dbReference type="Gene3D" id="1.10.1660.10">
    <property type="match status" value="1"/>
</dbReference>
<dbReference type="Gene3D" id="3.20.80.10">
    <property type="entry name" value="Regulatory factor, effector binding domain"/>
    <property type="match status" value="1"/>
</dbReference>
<dbReference type="SMART" id="SM00422">
    <property type="entry name" value="HTH_MERR"/>
    <property type="match status" value="1"/>
</dbReference>
<evidence type="ECO:0000259" key="2">
    <source>
        <dbReference type="PROSITE" id="PS50937"/>
    </source>
</evidence>
<reference evidence="3 4" key="1">
    <citation type="submission" date="2016-10" db="EMBL/GenBank/DDBJ databases">
        <authorList>
            <person name="de Groot N.N."/>
        </authorList>
    </citation>
    <scope>NUCLEOTIDE SEQUENCE [LARGE SCALE GENOMIC DNA]</scope>
    <source>
        <strain evidence="3 4">CGMCC 1.7054</strain>
    </source>
</reference>
<dbReference type="InterPro" id="IPR029442">
    <property type="entry name" value="GyrI-like"/>
</dbReference>
<dbReference type="SUPFAM" id="SSF46955">
    <property type="entry name" value="Putative DNA-binding domain"/>
    <property type="match status" value="1"/>
</dbReference>
<dbReference type="CDD" id="cd01107">
    <property type="entry name" value="HTH_BmrR"/>
    <property type="match status" value="1"/>
</dbReference>
<accession>A0A1I7ML13</accession>